<proteinExistence type="predicted"/>
<dbReference type="GO" id="GO:0008757">
    <property type="term" value="F:S-adenosylmethionine-dependent methyltransferase activity"/>
    <property type="evidence" value="ECO:0007669"/>
    <property type="project" value="InterPro"/>
</dbReference>
<evidence type="ECO:0000313" key="4">
    <source>
        <dbReference type="Proteomes" id="UP000750197"/>
    </source>
</evidence>
<dbReference type="Proteomes" id="UP000716004">
    <property type="component" value="Unassembled WGS sequence"/>
</dbReference>
<dbReference type="EMBL" id="JAHEAC010000022">
    <property type="protein sequence ID" value="MBX8643830.1"/>
    <property type="molecule type" value="Genomic_DNA"/>
</dbReference>
<dbReference type="EMBL" id="JAGVSJ010000002">
    <property type="protein sequence ID" value="MBX8631112.1"/>
    <property type="molecule type" value="Genomic_DNA"/>
</dbReference>
<dbReference type="SUPFAM" id="SSF53335">
    <property type="entry name" value="S-adenosyl-L-methionine-dependent methyltransferases"/>
    <property type="match status" value="1"/>
</dbReference>
<dbReference type="AlphaFoldDB" id="A0A8J7YNW5"/>
<evidence type="ECO:0000313" key="3">
    <source>
        <dbReference type="EMBL" id="MBX8643830.1"/>
    </source>
</evidence>
<evidence type="ECO:0000259" key="1">
    <source>
        <dbReference type="Pfam" id="PF08241"/>
    </source>
</evidence>
<dbReference type="CDD" id="cd02440">
    <property type="entry name" value="AdoMet_MTases"/>
    <property type="match status" value="1"/>
</dbReference>
<dbReference type="InterPro" id="IPR013216">
    <property type="entry name" value="Methyltransf_11"/>
</dbReference>
<dbReference type="PANTHER" id="PTHR43861">
    <property type="entry name" value="TRANS-ACONITATE 2-METHYLTRANSFERASE-RELATED"/>
    <property type="match status" value="1"/>
</dbReference>
<dbReference type="Proteomes" id="UP000750197">
    <property type="component" value="Unassembled WGS sequence"/>
</dbReference>
<dbReference type="Gene3D" id="3.40.50.150">
    <property type="entry name" value="Vaccinia Virus protein VP39"/>
    <property type="match status" value="1"/>
</dbReference>
<feature type="domain" description="Methyltransferase type 11" evidence="1">
    <location>
        <begin position="40"/>
        <end position="133"/>
    </location>
</feature>
<dbReference type="Pfam" id="PF08241">
    <property type="entry name" value="Methyltransf_11"/>
    <property type="match status" value="1"/>
</dbReference>
<evidence type="ECO:0000313" key="2">
    <source>
        <dbReference type="EMBL" id="MBX8631112.1"/>
    </source>
</evidence>
<comment type="caution">
    <text evidence="3">The sequence shown here is derived from an EMBL/GenBank/DDBJ whole genome shotgun (WGS) entry which is preliminary data.</text>
</comment>
<organism evidence="3 4">
    <name type="scientific">Candidatus Sysuiplasma superficiale</name>
    <dbReference type="NCBI Taxonomy" id="2823368"/>
    <lineage>
        <taxon>Archaea</taxon>
        <taxon>Methanobacteriati</taxon>
        <taxon>Thermoplasmatota</taxon>
        <taxon>Thermoplasmata</taxon>
        <taxon>Candidatus Sysuiplasmatales</taxon>
        <taxon>Candidatus Sysuiplasmataceae</taxon>
        <taxon>Candidatus Sysuiplasma</taxon>
    </lineage>
</organism>
<dbReference type="PANTHER" id="PTHR43861:SF1">
    <property type="entry name" value="TRANS-ACONITATE 2-METHYLTRANSFERASE"/>
    <property type="match status" value="1"/>
</dbReference>
<gene>
    <name evidence="2" type="ORF">J9259_01120</name>
    <name evidence="3" type="ORF">KIY12_03790</name>
</gene>
<sequence length="241" mass="27535">MNDYSRLDFEKLWRGRDKVTEVECGIILSMLEENRRNRVLELGAGNGRIGSIISDYCGEYFALDRINDFLKKCGQVKRLAAFNRICGDMMSIPAIDASFDVVIMVRVFNFLSDPGTLLRELKRVMTDDGVAIISYFHSGSLASVIDYIDHDCEKASRQAGQKIKGIRQILRSNFDEYFYSKRYFRRLVRDAGFKIIEERVCGLEDYSILNTLPSKIFVGISGIAHPFGFIPHSFVKLGKDR</sequence>
<name>A0A8J7YNW5_9ARCH</name>
<keyword evidence="3" id="KW-0808">Transferase</keyword>
<dbReference type="GO" id="GO:0032259">
    <property type="term" value="P:methylation"/>
    <property type="evidence" value="ECO:0007669"/>
    <property type="project" value="UniProtKB-KW"/>
</dbReference>
<reference evidence="3" key="1">
    <citation type="submission" date="2021-05" db="EMBL/GenBank/DDBJ databases">
        <title>Genomic insights into ecological role and evolution of a novel Thermoplasmata order Candidatus Sysuiplasmatales.</title>
        <authorList>
            <person name="Yuan Y."/>
        </authorList>
    </citation>
    <scope>NUCLEOTIDE SEQUENCE</scope>
    <source>
        <strain evidence="3">TUT19-bin139</strain>
        <strain evidence="2">YP2-bin.285</strain>
    </source>
</reference>
<protein>
    <submittedName>
        <fullName evidence="3">Methyltransferase domain-containing protein</fullName>
    </submittedName>
</protein>
<dbReference type="InterPro" id="IPR029063">
    <property type="entry name" value="SAM-dependent_MTases_sf"/>
</dbReference>
<keyword evidence="3" id="KW-0489">Methyltransferase</keyword>
<accession>A0A8J7YNW5</accession>